<dbReference type="GO" id="GO:0006520">
    <property type="term" value="P:amino acid metabolic process"/>
    <property type="evidence" value="ECO:0007669"/>
    <property type="project" value="InterPro"/>
</dbReference>
<feature type="domain" description="GatD N-terminal" evidence="10">
    <location>
        <begin position="21"/>
        <end position="75"/>
    </location>
</feature>
<reference evidence="12" key="1">
    <citation type="book" date="2010" name="EXTREMOPHILES" publisher="0:0-0">
        <title>Complete genome sequences of ten hyperthermophilic archaea reveal their metabolic capabilities and possible ecological roles.</title>
        <editorList>
            <person name="?"/>
        </editorList>
        <authorList>
            <person name="Ravin N.V."/>
            <person name="Mardanov A.V."/>
            <person name="Bonch-Osmolovskaya E.A."/>
            <person name="Skryabin K.G."/>
        </authorList>
    </citation>
    <scope>NUCLEOTIDE SEQUENCE [LARGE SCALE GENOMIC DNA]</scope>
    <source>
        <strain evidence="12">1505</strain>
    </source>
</reference>
<dbReference type="KEGG" id="tcb:TCARB_1633"/>
<comment type="catalytic activity">
    <reaction evidence="5 7">
        <text>L-glutamyl-tRNA(Gln) + L-glutamine + ATP + H2O = L-glutaminyl-tRNA(Gln) + L-glutamate + ADP + phosphate + H(+)</text>
        <dbReference type="Rhea" id="RHEA:17521"/>
        <dbReference type="Rhea" id="RHEA-COMP:9681"/>
        <dbReference type="Rhea" id="RHEA-COMP:9684"/>
        <dbReference type="ChEBI" id="CHEBI:15377"/>
        <dbReference type="ChEBI" id="CHEBI:15378"/>
        <dbReference type="ChEBI" id="CHEBI:29985"/>
        <dbReference type="ChEBI" id="CHEBI:30616"/>
        <dbReference type="ChEBI" id="CHEBI:43474"/>
        <dbReference type="ChEBI" id="CHEBI:58359"/>
        <dbReference type="ChEBI" id="CHEBI:78520"/>
        <dbReference type="ChEBI" id="CHEBI:78521"/>
        <dbReference type="ChEBI" id="CHEBI:456216"/>
    </reaction>
</comment>
<evidence type="ECO:0000256" key="5">
    <source>
        <dbReference type="HAMAP-Rule" id="MF_00586"/>
    </source>
</evidence>
<comment type="function">
    <text evidence="5 7">Allows the formation of correctly charged Gln-tRNA(Gln) through the transamidation of misacylated Glu-tRNA(Gln) in organisms which lack glutaminyl-tRNA synthetase. The reaction takes place in the presence of glutamine and ATP through an activated gamma-phospho-Glu-tRNA(Gln). The GatDE system is specific for glutamate and does not act on aspartate.</text>
</comment>
<dbReference type="SMART" id="SM00870">
    <property type="entry name" value="Asparaginase"/>
    <property type="match status" value="1"/>
</dbReference>
<evidence type="ECO:0000313" key="11">
    <source>
        <dbReference type="EMBL" id="AJB42673.1"/>
    </source>
</evidence>
<protein>
    <recommendedName>
        <fullName evidence="5 7">Glutamyl-tRNA(Gln) amidotransferase subunit D</fullName>
        <shortName evidence="5">Glu-ADT subunit D</shortName>
        <ecNumber evidence="5 7">6.3.5.-</ecNumber>
    </recommendedName>
</protein>
<dbReference type="PIRSF" id="PIRSF001220">
    <property type="entry name" value="L-ASNase_gatD"/>
    <property type="match status" value="1"/>
</dbReference>
<dbReference type="GeneID" id="25407037"/>
<organism evidence="11 12">
    <name type="scientific">Thermofilum adornatum 1505</name>
    <dbReference type="NCBI Taxonomy" id="697581"/>
    <lineage>
        <taxon>Archaea</taxon>
        <taxon>Thermoproteota</taxon>
        <taxon>Thermoprotei</taxon>
        <taxon>Thermofilales</taxon>
        <taxon>Thermofilaceae</taxon>
        <taxon>Thermofilum</taxon>
    </lineage>
</organism>
<dbReference type="SUPFAM" id="SSF141300">
    <property type="entry name" value="GatD N-terminal domain-like"/>
    <property type="match status" value="1"/>
</dbReference>
<keyword evidence="2 5" id="KW-0547">Nucleotide-binding</keyword>
<dbReference type="InterPro" id="IPR006034">
    <property type="entry name" value="Asparaginase/glutaminase-like"/>
</dbReference>
<dbReference type="InterPro" id="IPR037152">
    <property type="entry name" value="L-asparaginase_N_sf"/>
</dbReference>
<evidence type="ECO:0000313" key="12">
    <source>
        <dbReference type="Proteomes" id="UP000266720"/>
    </source>
</evidence>
<keyword evidence="1 5" id="KW-0436">Ligase</keyword>
<dbReference type="GO" id="GO:0006412">
    <property type="term" value="P:translation"/>
    <property type="evidence" value="ECO:0007669"/>
    <property type="project" value="UniProtKB-UniRule"/>
</dbReference>
<feature type="domain" description="L-asparaginase N-terminal" evidence="8">
    <location>
        <begin position="101"/>
        <end position="290"/>
    </location>
</feature>
<feature type="domain" description="Asparaginase/glutaminase C-terminal" evidence="9">
    <location>
        <begin position="317"/>
        <end position="430"/>
    </location>
</feature>
<feature type="active site" evidence="5">
    <location>
        <position position="110"/>
    </location>
</feature>
<evidence type="ECO:0000256" key="6">
    <source>
        <dbReference type="PROSITE-ProRule" id="PRU10100"/>
    </source>
</evidence>
<evidence type="ECO:0000259" key="10">
    <source>
        <dbReference type="Pfam" id="PF18195"/>
    </source>
</evidence>
<dbReference type="NCBIfam" id="TIGR02153">
    <property type="entry name" value="gatD_arch"/>
    <property type="match status" value="1"/>
</dbReference>
<proteinExistence type="inferred from homology"/>
<dbReference type="InterPro" id="IPR036152">
    <property type="entry name" value="Asp/glu_Ase-like_sf"/>
</dbReference>
<evidence type="ECO:0000256" key="7">
    <source>
        <dbReference type="RuleBase" id="RU004457"/>
    </source>
</evidence>
<dbReference type="Pfam" id="PF18195">
    <property type="entry name" value="GatD_N"/>
    <property type="match status" value="1"/>
</dbReference>
<dbReference type="Pfam" id="PF00710">
    <property type="entry name" value="Asparaginase"/>
    <property type="match status" value="1"/>
</dbReference>
<dbReference type="PRINTS" id="PR00139">
    <property type="entry name" value="ASNGLNASE"/>
</dbReference>
<dbReference type="PANTHER" id="PTHR11707:SF28">
    <property type="entry name" value="60 KDA LYSOPHOSPHOLIPASE"/>
    <property type="match status" value="1"/>
</dbReference>
<feature type="active site" evidence="5">
    <location>
        <position position="189"/>
    </location>
</feature>
<dbReference type="InterPro" id="IPR027474">
    <property type="entry name" value="L-asparaginase_N"/>
</dbReference>
<dbReference type="STRING" id="697581.TCARB_1633"/>
<dbReference type="NCBIfam" id="NF003217">
    <property type="entry name" value="PRK04183.1"/>
    <property type="match status" value="1"/>
</dbReference>
<dbReference type="Gene3D" id="3.40.50.1170">
    <property type="entry name" value="L-asparaginase, N-terminal domain"/>
    <property type="match status" value="1"/>
</dbReference>
<dbReference type="HAMAP" id="MF_00586">
    <property type="entry name" value="GatD"/>
    <property type="match status" value="1"/>
</dbReference>
<dbReference type="InterPro" id="IPR040919">
    <property type="entry name" value="Asparaginase_C"/>
</dbReference>
<dbReference type="GO" id="GO:0016740">
    <property type="term" value="F:transferase activity"/>
    <property type="evidence" value="ECO:0007669"/>
    <property type="project" value="UniProtKB-KW"/>
</dbReference>
<dbReference type="Pfam" id="PF17763">
    <property type="entry name" value="Asparaginase_C"/>
    <property type="match status" value="1"/>
</dbReference>
<gene>
    <name evidence="5" type="primary">gatD</name>
    <name evidence="11" type="ORF">TCARB_1633</name>
</gene>
<dbReference type="InterPro" id="IPR027473">
    <property type="entry name" value="L-asparaginase_C"/>
</dbReference>
<dbReference type="InterPro" id="IPR011878">
    <property type="entry name" value="GatD"/>
</dbReference>
<evidence type="ECO:0000256" key="2">
    <source>
        <dbReference type="ARBA" id="ARBA00022741"/>
    </source>
</evidence>
<keyword evidence="4 5" id="KW-0648">Protein biosynthesis</keyword>
<dbReference type="RefSeq" id="WP_020962248.1">
    <property type="nucleotide sequence ID" value="NZ_CP007493.1"/>
</dbReference>
<dbReference type="GO" id="GO:0050567">
    <property type="term" value="F:glutaminyl-tRNA synthase (glutamine-hydrolyzing) activity"/>
    <property type="evidence" value="ECO:0007669"/>
    <property type="project" value="UniProtKB-UniRule"/>
</dbReference>
<evidence type="ECO:0000256" key="3">
    <source>
        <dbReference type="ARBA" id="ARBA00022840"/>
    </source>
</evidence>
<feature type="active site" evidence="5 6">
    <location>
        <position position="188"/>
    </location>
</feature>
<evidence type="ECO:0000256" key="4">
    <source>
        <dbReference type="ARBA" id="ARBA00022917"/>
    </source>
</evidence>
<dbReference type="SUPFAM" id="SSF53774">
    <property type="entry name" value="Glutaminase/Asparaginase"/>
    <property type="match status" value="1"/>
</dbReference>
<dbReference type="EC" id="6.3.5.-" evidence="5 7"/>
<dbReference type="GeneID" id="16573211"/>
<dbReference type="PANTHER" id="PTHR11707">
    <property type="entry name" value="L-ASPARAGINASE"/>
    <property type="match status" value="1"/>
</dbReference>
<dbReference type="NCBIfam" id="TIGR00519">
    <property type="entry name" value="asnASE_I"/>
    <property type="match status" value="1"/>
</dbReference>
<evidence type="ECO:0000259" key="9">
    <source>
        <dbReference type="Pfam" id="PF17763"/>
    </source>
</evidence>
<dbReference type="Gene3D" id="2.30.30.520">
    <property type="match status" value="1"/>
</dbReference>
<dbReference type="Gene3D" id="3.40.50.40">
    <property type="match status" value="1"/>
</dbReference>
<keyword evidence="3 5" id="KW-0067">ATP-binding</keyword>
<dbReference type="PIRSF" id="PIRSF500175">
    <property type="entry name" value="Glu_ADT_D"/>
    <property type="match status" value="1"/>
</dbReference>
<dbReference type="EMBL" id="CP007493">
    <property type="protein sequence ID" value="AJB42673.1"/>
    <property type="molecule type" value="Genomic_DNA"/>
</dbReference>
<evidence type="ECO:0000256" key="1">
    <source>
        <dbReference type="ARBA" id="ARBA00022598"/>
    </source>
</evidence>
<dbReference type="InterPro" id="IPR006033">
    <property type="entry name" value="AsnA_fam"/>
</dbReference>
<dbReference type="GO" id="GO:0004067">
    <property type="term" value="F:asparaginase activity"/>
    <property type="evidence" value="ECO:0007669"/>
    <property type="project" value="UniProtKB-UniRule"/>
</dbReference>
<dbReference type="Proteomes" id="UP000266720">
    <property type="component" value="Chromosome"/>
</dbReference>
<sequence length="453" mass="49795">MEALSGYGPKVKELLSSVGASTFDRVKLSLTNGQTLEGLVMPRPSFGDPDVIVVKLDNGYNIGISAERISSITLVEKFSGKAQPTSKEALYPSGETPRGERVHFLSTGGTIASRVDYVTGAVYPYFTAEELYSMIPELREIANITTKTVYSIFSENMTPRHWSQLAQEIEKVLRDEPDVRGIVVAHGTDTLHYTAAAMAFAIQKAPGPVVFVGAQRSSDRPSSDAALNAIGATIAAIKAPFAESVIAMHATTSDDLILVHRGVRARKMHTSRRDAFMSINAVPLAEINPYTRELKLKTDKYKGREKAVEAYPRFSDKVALVKFYPGMTPDIFSFFSERGYKALVIEGTGLGHINEGLIGAVRDIVQQGVFVAMTSQCLWGRVNLNVYRTGVELLKAGVVPAEDMTPETAYVKLSWIFGQTDDLDEAKRLFQTNIAFEFDKRTGFEYYPGAYRG</sequence>
<name>A0A3G1A8K2_9CREN</name>
<dbReference type="PROSITE" id="PS00917">
    <property type="entry name" value="ASN_GLN_ASE_2"/>
    <property type="match status" value="1"/>
</dbReference>
<evidence type="ECO:0000259" key="8">
    <source>
        <dbReference type="Pfam" id="PF00710"/>
    </source>
</evidence>
<dbReference type="AlphaFoldDB" id="A0A3G1A8K2"/>
<keyword evidence="11" id="KW-0808">Transferase</keyword>
<dbReference type="InterPro" id="IPR040918">
    <property type="entry name" value="GatD_N"/>
</dbReference>
<dbReference type="GO" id="GO:0005524">
    <property type="term" value="F:ATP binding"/>
    <property type="evidence" value="ECO:0007669"/>
    <property type="project" value="UniProtKB-KW"/>
</dbReference>
<dbReference type="InterPro" id="IPR037222">
    <property type="entry name" value="GatD_N_sf"/>
</dbReference>
<feature type="active site" evidence="5">
    <location>
        <position position="267"/>
    </location>
</feature>
<accession>A0A3G1A8K2</accession>
<dbReference type="CDD" id="cd08962">
    <property type="entry name" value="GatD"/>
    <property type="match status" value="1"/>
</dbReference>
<comment type="similarity">
    <text evidence="5 7">Belongs to the asparaginase 1 family. GatD subfamily.</text>
</comment>
<dbReference type="GO" id="GO:0006450">
    <property type="term" value="P:regulation of translational fidelity"/>
    <property type="evidence" value="ECO:0007669"/>
    <property type="project" value="InterPro"/>
</dbReference>
<dbReference type="PROSITE" id="PS51732">
    <property type="entry name" value="ASN_GLN_ASE_3"/>
    <property type="match status" value="1"/>
</dbReference>
<dbReference type="InterPro" id="IPR027475">
    <property type="entry name" value="Asparaginase/glutaminase_AS2"/>
</dbReference>
<comment type="subunit">
    <text evidence="5 7">Heterodimer of GatD and GatE.</text>
</comment>